<gene>
    <name evidence="2" type="ORF">F2Q70_00044761</name>
</gene>
<proteinExistence type="predicted"/>
<name>A0A8S9KGD0_BRACR</name>
<dbReference type="EMBL" id="QGKY02000164">
    <property type="protein sequence ID" value="KAF2592827.1"/>
    <property type="molecule type" value="Genomic_DNA"/>
</dbReference>
<feature type="region of interest" description="Disordered" evidence="1">
    <location>
        <begin position="38"/>
        <end position="64"/>
    </location>
</feature>
<sequence>MEGNYSKLVTVPVALKGVGNYLLWSRLVKTAIGRLGGGASGAGTSSQVNESEGRALSSHHSGGKNLEHEVIRKSDVDALIKALKESGNKLRHNTLGYSFAAHTMPSRTDSDIILFESVCSWRLVLCVLQLSCKIETLWWYLVKGSKDGRKQQLWQACYSSGGFERRFKLSPLVSAGEDCYWKAWVMEPHHG</sequence>
<accession>A0A8S9KGD0</accession>
<evidence type="ECO:0000256" key="1">
    <source>
        <dbReference type="SAM" id="MobiDB-lite"/>
    </source>
</evidence>
<evidence type="ECO:0000313" key="2">
    <source>
        <dbReference type="EMBL" id="KAF2592827.1"/>
    </source>
</evidence>
<reference evidence="2" key="1">
    <citation type="submission" date="2019-12" db="EMBL/GenBank/DDBJ databases">
        <title>Genome sequencing and annotation of Brassica cretica.</title>
        <authorList>
            <person name="Studholme D.J."/>
            <person name="Sarris P.F."/>
        </authorList>
    </citation>
    <scope>NUCLEOTIDE SEQUENCE</scope>
    <source>
        <strain evidence="2">PFS-102/07</strain>
        <tissue evidence="2">Leaf</tissue>
    </source>
</reference>
<comment type="caution">
    <text evidence="2">The sequence shown here is derived from an EMBL/GenBank/DDBJ whole genome shotgun (WGS) entry which is preliminary data.</text>
</comment>
<organism evidence="2">
    <name type="scientific">Brassica cretica</name>
    <name type="common">Mustard</name>
    <dbReference type="NCBI Taxonomy" id="69181"/>
    <lineage>
        <taxon>Eukaryota</taxon>
        <taxon>Viridiplantae</taxon>
        <taxon>Streptophyta</taxon>
        <taxon>Embryophyta</taxon>
        <taxon>Tracheophyta</taxon>
        <taxon>Spermatophyta</taxon>
        <taxon>Magnoliopsida</taxon>
        <taxon>eudicotyledons</taxon>
        <taxon>Gunneridae</taxon>
        <taxon>Pentapetalae</taxon>
        <taxon>rosids</taxon>
        <taxon>malvids</taxon>
        <taxon>Brassicales</taxon>
        <taxon>Brassicaceae</taxon>
        <taxon>Brassiceae</taxon>
        <taxon>Brassica</taxon>
    </lineage>
</organism>
<protein>
    <submittedName>
        <fullName evidence="2">Uncharacterized protein</fullName>
    </submittedName>
</protein>
<dbReference type="AlphaFoldDB" id="A0A8S9KGD0"/>